<evidence type="ECO:0000313" key="2">
    <source>
        <dbReference type="EMBL" id="MBO1513644.1"/>
    </source>
</evidence>
<evidence type="ECO:0000313" key="3">
    <source>
        <dbReference type="Proteomes" id="UP000663981"/>
    </source>
</evidence>
<evidence type="ECO:0008006" key="4">
    <source>
        <dbReference type="Google" id="ProtNLM"/>
    </source>
</evidence>
<evidence type="ECO:0000256" key="1">
    <source>
        <dbReference type="SAM" id="Phobius"/>
    </source>
</evidence>
<feature type="transmembrane region" description="Helical" evidence="1">
    <location>
        <begin position="15"/>
        <end position="36"/>
    </location>
</feature>
<sequence length="108" mass="12197">MYTYESFEEFGAFTLLRPIFITFLLVSLILFLIVILPRTKNKLISGFTVTSISIISILVSAQLLFYHGIIVDEINLAGDPVSFTMFLVIVGFSVLNSIVYFVRHGEKI</sequence>
<keyword evidence="1" id="KW-0472">Membrane</keyword>
<dbReference type="RefSeq" id="WP_207980596.1">
    <property type="nucleotide sequence ID" value="NZ_JAGDEL010000016.1"/>
</dbReference>
<dbReference type="EMBL" id="JAGDEL010000016">
    <property type="protein sequence ID" value="MBO1513644.1"/>
    <property type="molecule type" value="Genomic_DNA"/>
</dbReference>
<feature type="transmembrane region" description="Helical" evidence="1">
    <location>
        <begin position="43"/>
        <end position="69"/>
    </location>
</feature>
<proteinExistence type="predicted"/>
<comment type="caution">
    <text evidence="2">The sequence shown here is derived from an EMBL/GenBank/DDBJ whole genome shotgun (WGS) entry which is preliminary data.</text>
</comment>
<dbReference type="Proteomes" id="UP000663981">
    <property type="component" value="Unassembled WGS sequence"/>
</dbReference>
<gene>
    <name evidence="2" type="ORF">I7822_18600</name>
</gene>
<name>A0ABS3N5S6_9BACI</name>
<reference evidence="2 3" key="1">
    <citation type="submission" date="2021-03" db="EMBL/GenBank/DDBJ databases">
        <title>Whole genome sequence of Metabacillus bambusae BG109.</title>
        <authorList>
            <person name="Jeong J.W."/>
        </authorList>
    </citation>
    <scope>NUCLEOTIDE SEQUENCE [LARGE SCALE GENOMIC DNA]</scope>
    <source>
        <strain evidence="2 3">BG109</strain>
    </source>
</reference>
<protein>
    <recommendedName>
        <fullName evidence="4">Group-specific protein</fullName>
    </recommendedName>
</protein>
<feature type="transmembrane region" description="Helical" evidence="1">
    <location>
        <begin position="81"/>
        <end position="102"/>
    </location>
</feature>
<keyword evidence="1" id="KW-0812">Transmembrane</keyword>
<keyword evidence="3" id="KW-1185">Reference proteome</keyword>
<accession>A0ABS3N5S6</accession>
<keyword evidence="1" id="KW-1133">Transmembrane helix</keyword>
<organism evidence="2 3">
    <name type="scientific">Metabacillus bambusae</name>
    <dbReference type="NCBI Taxonomy" id="2795218"/>
    <lineage>
        <taxon>Bacteria</taxon>
        <taxon>Bacillati</taxon>
        <taxon>Bacillota</taxon>
        <taxon>Bacilli</taxon>
        <taxon>Bacillales</taxon>
        <taxon>Bacillaceae</taxon>
        <taxon>Metabacillus</taxon>
    </lineage>
</organism>